<keyword evidence="7" id="KW-0408">Iron</keyword>
<comment type="cofactor">
    <cofactor evidence="1">
        <name>[4Fe-4S] cluster</name>
        <dbReference type="ChEBI" id="CHEBI:49883"/>
    </cofactor>
</comment>
<name>A0A1X0QHE7_9MICR</name>
<accession>A0A1X0QHE7</accession>
<evidence type="ECO:0000256" key="7">
    <source>
        <dbReference type="ARBA" id="ARBA00023004"/>
    </source>
</evidence>
<proteinExistence type="inferred from homology"/>
<dbReference type="AlphaFoldDB" id="A0A1X0QHE7"/>
<dbReference type="VEuPathDB" id="MicrosporidiaDB:A0H76_1288"/>
<gene>
    <name evidence="11" type="primary">DRE2</name>
    <name evidence="11" type="ORF">A0H76_1288</name>
</gene>
<evidence type="ECO:0000256" key="6">
    <source>
        <dbReference type="ARBA" id="ARBA00022723"/>
    </source>
</evidence>
<keyword evidence="5" id="KW-0963">Cytoplasm</keyword>
<keyword evidence="6" id="KW-0479">Metal-binding</keyword>
<dbReference type="Pfam" id="PF05093">
    <property type="entry name" value="CIAPIN1"/>
    <property type="match status" value="1"/>
</dbReference>
<evidence type="ECO:0000256" key="1">
    <source>
        <dbReference type="ARBA" id="ARBA00001966"/>
    </source>
</evidence>
<dbReference type="EMBL" id="LTAI01000277">
    <property type="protein sequence ID" value="ORD99173.1"/>
    <property type="molecule type" value="Genomic_DNA"/>
</dbReference>
<feature type="domain" description="Anamorsin C-terminal" evidence="10">
    <location>
        <begin position="54"/>
        <end position="88"/>
    </location>
</feature>
<keyword evidence="9" id="KW-0496">Mitochondrion</keyword>
<evidence type="ECO:0000256" key="9">
    <source>
        <dbReference type="ARBA" id="ARBA00023128"/>
    </source>
</evidence>
<dbReference type="GO" id="GO:0005737">
    <property type="term" value="C:cytoplasm"/>
    <property type="evidence" value="ECO:0007669"/>
    <property type="project" value="UniProtKB-SubCell"/>
</dbReference>
<evidence type="ECO:0000256" key="8">
    <source>
        <dbReference type="ARBA" id="ARBA00023014"/>
    </source>
</evidence>
<keyword evidence="8" id="KW-0411">Iron-sulfur</keyword>
<dbReference type="PANTHER" id="PTHR13273:SF14">
    <property type="entry name" value="ANAMORSIN"/>
    <property type="match status" value="1"/>
</dbReference>
<comment type="caution">
    <text evidence="11">The sequence shown here is derived from an EMBL/GenBank/DDBJ whole genome shotgun (WGS) entry which is preliminary data.</text>
</comment>
<reference evidence="11 12" key="1">
    <citation type="journal article" date="2017" name="Environ. Microbiol.">
        <title>Decay of the glycolytic pathway and adaptation to intranuclear parasitism within Enterocytozoonidae microsporidia.</title>
        <authorList>
            <person name="Wiredu Boakye D."/>
            <person name="Jaroenlak P."/>
            <person name="Prachumwat A."/>
            <person name="Williams T.A."/>
            <person name="Bateman K.S."/>
            <person name="Itsathitphaisarn O."/>
            <person name="Sritunyalucksana K."/>
            <person name="Paszkiewicz K.H."/>
            <person name="Moore K.A."/>
            <person name="Stentiford G.D."/>
            <person name="Williams B.A."/>
        </authorList>
    </citation>
    <scope>NUCLEOTIDE SEQUENCE [LARGE SCALE GENOMIC DNA]</scope>
    <source>
        <strain evidence="12">canceri</strain>
    </source>
</reference>
<sequence length="97" mass="11213">MTDKNQINKLENNDVFCNEDEFEQYKSELLNKPNKRCSNCTCGKYKSEPVKEEKFESKCGNCNLGDAYRCSSCPYLGLPSFKEGDNIEFDLDKFNDL</sequence>
<comment type="subcellular location">
    <subcellularLocation>
        <location evidence="2">Cytoplasm</location>
    </subcellularLocation>
</comment>
<organism evidence="11 12">
    <name type="scientific">Hepatospora eriocheir</name>
    <dbReference type="NCBI Taxonomy" id="1081669"/>
    <lineage>
        <taxon>Eukaryota</taxon>
        <taxon>Fungi</taxon>
        <taxon>Fungi incertae sedis</taxon>
        <taxon>Microsporidia</taxon>
        <taxon>Hepatosporidae</taxon>
        <taxon>Hepatospora</taxon>
    </lineage>
</organism>
<evidence type="ECO:0000313" key="12">
    <source>
        <dbReference type="Proteomes" id="UP000192501"/>
    </source>
</evidence>
<dbReference type="GO" id="GO:0051539">
    <property type="term" value="F:4 iron, 4 sulfur cluster binding"/>
    <property type="evidence" value="ECO:0007669"/>
    <property type="project" value="UniProtKB-KW"/>
</dbReference>
<dbReference type="GO" id="GO:0046872">
    <property type="term" value="F:metal ion binding"/>
    <property type="evidence" value="ECO:0007669"/>
    <property type="project" value="UniProtKB-KW"/>
</dbReference>
<evidence type="ECO:0000313" key="11">
    <source>
        <dbReference type="EMBL" id="ORD99173.1"/>
    </source>
</evidence>
<dbReference type="InterPro" id="IPR046408">
    <property type="entry name" value="CIAPIN1"/>
</dbReference>
<dbReference type="GO" id="GO:0016226">
    <property type="term" value="P:iron-sulfur cluster assembly"/>
    <property type="evidence" value="ECO:0007669"/>
    <property type="project" value="InterPro"/>
</dbReference>
<evidence type="ECO:0000256" key="4">
    <source>
        <dbReference type="ARBA" id="ARBA00022485"/>
    </source>
</evidence>
<evidence type="ECO:0000256" key="5">
    <source>
        <dbReference type="ARBA" id="ARBA00022490"/>
    </source>
</evidence>
<dbReference type="InterPro" id="IPR007785">
    <property type="entry name" value="Anamorsin"/>
</dbReference>
<comment type="similarity">
    <text evidence="3">Belongs to the anamorsin family.</text>
</comment>
<evidence type="ECO:0000256" key="3">
    <source>
        <dbReference type="ARBA" id="ARBA00008169"/>
    </source>
</evidence>
<dbReference type="PANTHER" id="PTHR13273">
    <property type="entry name" value="ANAMORSIN"/>
    <property type="match status" value="1"/>
</dbReference>
<protein>
    <submittedName>
        <fullName evidence="11">DRE2</fullName>
    </submittedName>
</protein>
<dbReference type="VEuPathDB" id="MicrosporidiaDB:HERIO_1867"/>
<dbReference type="Proteomes" id="UP000192501">
    <property type="component" value="Unassembled WGS sequence"/>
</dbReference>
<evidence type="ECO:0000259" key="10">
    <source>
        <dbReference type="Pfam" id="PF05093"/>
    </source>
</evidence>
<keyword evidence="4" id="KW-0004">4Fe-4S</keyword>
<evidence type="ECO:0000256" key="2">
    <source>
        <dbReference type="ARBA" id="ARBA00004496"/>
    </source>
</evidence>